<evidence type="ECO:0000313" key="3">
    <source>
        <dbReference type="Proteomes" id="UP001275440"/>
    </source>
</evidence>
<keyword evidence="3" id="KW-1185">Reference proteome</keyword>
<comment type="caution">
    <text evidence="2">The sequence shown here is derived from an EMBL/GenBank/DDBJ whole genome shotgun (WGS) entry which is preliminary data.</text>
</comment>
<feature type="compositionally biased region" description="Basic and acidic residues" evidence="1">
    <location>
        <begin position="67"/>
        <end position="80"/>
    </location>
</feature>
<evidence type="ECO:0000313" key="2">
    <source>
        <dbReference type="EMBL" id="MDV2477191.1"/>
    </source>
</evidence>
<gene>
    <name evidence="2" type="ORF">F8M49_20950</name>
</gene>
<dbReference type="Proteomes" id="UP001275440">
    <property type="component" value="Unassembled WGS sequence"/>
</dbReference>
<proteinExistence type="predicted"/>
<protein>
    <submittedName>
        <fullName evidence="2">Uncharacterized protein</fullName>
    </submittedName>
</protein>
<accession>A0ABU3WT52</accession>
<dbReference type="EMBL" id="WBMO01000001">
    <property type="protein sequence ID" value="MDV2477191.1"/>
    <property type="molecule type" value="Genomic_DNA"/>
</dbReference>
<feature type="region of interest" description="Disordered" evidence="1">
    <location>
        <begin position="60"/>
        <end position="86"/>
    </location>
</feature>
<organism evidence="2 3">
    <name type="scientific">Rhodococcus zopfii</name>
    <dbReference type="NCBI Taxonomy" id="43772"/>
    <lineage>
        <taxon>Bacteria</taxon>
        <taxon>Bacillati</taxon>
        <taxon>Actinomycetota</taxon>
        <taxon>Actinomycetes</taxon>
        <taxon>Mycobacteriales</taxon>
        <taxon>Nocardiaceae</taxon>
        <taxon>Rhodococcus</taxon>
    </lineage>
</organism>
<evidence type="ECO:0000256" key="1">
    <source>
        <dbReference type="SAM" id="MobiDB-lite"/>
    </source>
</evidence>
<name>A0ABU3WT52_9NOCA</name>
<sequence length="86" mass="9630">MPEIKQATEAKVKDLLSYASSIVTIGVDPDNPEKTRIDFVHLEHRRPICLAIQAKTLRDLANNSTPHTDRASADHPPADHPRRRQG</sequence>
<reference evidence="2 3" key="1">
    <citation type="submission" date="2019-10" db="EMBL/GenBank/DDBJ databases">
        <title>Draft Genome Assembly of Rhodococcus zopfii DSM44189.</title>
        <authorList>
            <person name="Sutton J.M."/>
            <person name="Akob D.M."/>
            <person name="Bushman T.J."/>
        </authorList>
    </citation>
    <scope>NUCLEOTIDE SEQUENCE [LARGE SCALE GENOMIC DNA]</scope>
    <source>
        <strain evidence="2 3">DSM 44189</strain>
    </source>
</reference>